<comment type="catalytic activity">
    <reaction evidence="2">
        <text>a 3'-end 2',3'-cyclophospho-ribonucleotide-RNA + H2O = a 3'-end 2'-phospho-ribonucleotide-RNA + H(+)</text>
        <dbReference type="Rhea" id="RHEA:11828"/>
        <dbReference type="Rhea" id="RHEA-COMP:10464"/>
        <dbReference type="Rhea" id="RHEA-COMP:17353"/>
        <dbReference type="ChEBI" id="CHEBI:15377"/>
        <dbReference type="ChEBI" id="CHEBI:15378"/>
        <dbReference type="ChEBI" id="CHEBI:83064"/>
        <dbReference type="ChEBI" id="CHEBI:173113"/>
        <dbReference type="EC" id="3.1.4.58"/>
    </reaction>
</comment>
<dbReference type="InterPro" id="IPR014051">
    <property type="entry name" value="Phosphoesterase_HXTX"/>
</dbReference>
<dbReference type="OrthoDB" id="44091at2157"/>
<dbReference type="HAMAP" id="MF_01940">
    <property type="entry name" value="RNA_CPDase"/>
    <property type="match status" value="1"/>
</dbReference>
<comment type="similarity">
    <text evidence="2">Belongs to the 2H phosphoesterase superfamily. ThpR family.</text>
</comment>
<name>F9CUJ6_9ARCH</name>
<sequence length="179" mass="20204">MRVFVAIEITSDKIINSISKFQSEININAKPVELHNLHFTLQFLGEISQDVVEKIIVALKSVKFSKFMVDFKGIGVFPKLKFPRIVWIGTDEKGGKLLTELAKNVENVLLPLGFTVDKPFKPHITVFRIKNKIGDIEKELNKFKLIDFGTQEITGFKLKQSVLSSNGPVYSDLIEVKAV</sequence>
<dbReference type="GO" id="GO:0004113">
    <property type="term" value="F:2',3'-cyclic-nucleotide 3'-phosphodiesterase activity"/>
    <property type="evidence" value="ECO:0007669"/>
    <property type="project" value="InterPro"/>
</dbReference>
<dbReference type="SUPFAM" id="SSF55144">
    <property type="entry name" value="LigT-like"/>
    <property type="match status" value="1"/>
</dbReference>
<evidence type="ECO:0000256" key="2">
    <source>
        <dbReference type="HAMAP-Rule" id="MF_01940"/>
    </source>
</evidence>
<evidence type="ECO:0000259" key="3">
    <source>
        <dbReference type="Pfam" id="PF02834"/>
    </source>
</evidence>
<dbReference type="GO" id="GO:0016874">
    <property type="term" value="F:ligase activity"/>
    <property type="evidence" value="ECO:0007669"/>
    <property type="project" value="UniProtKB-KW"/>
</dbReference>
<comment type="caution">
    <text evidence="4">The sequence shown here is derived from an EMBL/GenBank/DDBJ whole genome shotgun (WGS) entry which is preliminary data.</text>
</comment>
<accession>F9CUJ6</accession>
<dbReference type="Pfam" id="PF02834">
    <property type="entry name" value="LigT_PEase"/>
    <property type="match status" value="2"/>
</dbReference>
<dbReference type="NCBIfam" id="TIGR02258">
    <property type="entry name" value="2_5_ligase"/>
    <property type="match status" value="1"/>
</dbReference>
<dbReference type="PATRIC" id="fig|1001994.6.peg.1856"/>
<reference evidence="4 5" key="1">
    <citation type="journal article" date="2011" name="J. Bacteriol.">
        <title>Genome Sequence of an Ammonia-Oxidizing Soil Archaeon, "Candidatus Nitrosoarchaeum koreensis" MY1.</title>
        <authorList>
            <person name="Kim B.K."/>
            <person name="Jung M.Y."/>
            <person name="Yu D.S."/>
            <person name="Park S.J."/>
            <person name="Oh T.K."/>
            <person name="Rhee S.K."/>
            <person name="Kim J.F."/>
        </authorList>
    </citation>
    <scope>NUCLEOTIDE SEQUENCE [LARGE SCALE GENOMIC DNA]</scope>
    <source>
        <strain evidence="4 5">MY1</strain>
    </source>
</reference>
<gene>
    <name evidence="4" type="ORF">MY1_1885</name>
</gene>
<dbReference type="Gene3D" id="3.90.1140.10">
    <property type="entry name" value="Cyclic phosphodiesterase"/>
    <property type="match status" value="1"/>
</dbReference>
<dbReference type="PANTHER" id="PTHR35561:SF1">
    <property type="entry name" value="RNA 2',3'-CYCLIC PHOSPHODIESTERASE"/>
    <property type="match status" value="1"/>
</dbReference>
<dbReference type="GO" id="GO:0008664">
    <property type="term" value="F:RNA 2',3'-cyclic 3'-phosphodiesterase activity"/>
    <property type="evidence" value="ECO:0007669"/>
    <property type="project" value="UniProtKB-EC"/>
</dbReference>
<keyword evidence="4" id="KW-0436">Ligase</keyword>
<dbReference type="AlphaFoldDB" id="F9CUJ6"/>
<comment type="function">
    <text evidence="2">Hydrolyzes RNA 2',3'-cyclic phosphodiester to an RNA 2'-phosphomonoester.</text>
</comment>
<keyword evidence="1 2" id="KW-0378">Hydrolase</keyword>
<evidence type="ECO:0000313" key="4">
    <source>
        <dbReference type="EMBL" id="EGP94630.1"/>
    </source>
</evidence>
<feature type="active site" description="Proton acceptor" evidence="2">
    <location>
        <position position="123"/>
    </location>
</feature>
<dbReference type="EMBL" id="AFPU01000001">
    <property type="protein sequence ID" value="EGP94630.1"/>
    <property type="molecule type" value="Genomic_DNA"/>
</dbReference>
<protein>
    <recommendedName>
        <fullName evidence="2">RNA 2',3'-cyclic phosphodiesterase</fullName>
        <shortName evidence="2">RNA 2',3'-CPDase</shortName>
        <ecNumber evidence="2">3.1.4.58</ecNumber>
    </recommendedName>
</protein>
<keyword evidence="5" id="KW-1185">Reference proteome</keyword>
<dbReference type="Proteomes" id="UP000004440">
    <property type="component" value="Unassembled WGS sequence"/>
</dbReference>
<evidence type="ECO:0000313" key="5">
    <source>
        <dbReference type="Proteomes" id="UP000004440"/>
    </source>
</evidence>
<feature type="short sequence motif" description="HXTX 2" evidence="2">
    <location>
        <begin position="123"/>
        <end position="126"/>
    </location>
</feature>
<dbReference type="InterPro" id="IPR004175">
    <property type="entry name" value="RNA_CPDase"/>
</dbReference>
<dbReference type="EC" id="3.1.4.58" evidence="2"/>
<evidence type="ECO:0000256" key="1">
    <source>
        <dbReference type="ARBA" id="ARBA00022801"/>
    </source>
</evidence>
<dbReference type="STRING" id="1001994.MY1_1885"/>
<feature type="short sequence motif" description="HXTX 1" evidence="2">
    <location>
        <begin position="38"/>
        <end position="41"/>
    </location>
</feature>
<dbReference type="PANTHER" id="PTHR35561">
    <property type="entry name" value="RNA 2',3'-CYCLIC PHOSPHODIESTERASE"/>
    <property type="match status" value="1"/>
</dbReference>
<organism evidence="4 5">
    <name type="scientific">Nitrosarchaeum koreense MY1</name>
    <dbReference type="NCBI Taxonomy" id="1001994"/>
    <lineage>
        <taxon>Archaea</taxon>
        <taxon>Nitrososphaerota</taxon>
        <taxon>Nitrososphaeria</taxon>
        <taxon>Nitrosopumilales</taxon>
        <taxon>Nitrosopumilaceae</taxon>
        <taxon>Nitrosarchaeum</taxon>
    </lineage>
</organism>
<dbReference type="InterPro" id="IPR009097">
    <property type="entry name" value="Cyclic_Pdiesterase"/>
</dbReference>
<feature type="domain" description="Phosphoesterase HXTX" evidence="3">
    <location>
        <begin position="90"/>
        <end position="170"/>
    </location>
</feature>
<feature type="domain" description="Phosphoesterase HXTX" evidence="3">
    <location>
        <begin position="11"/>
        <end position="87"/>
    </location>
</feature>
<feature type="active site" description="Proton donor" evidence="2">
    <location>
        <position position="38"/>
    </location>
</feature>
<proteinExistence type="inferred from homology"/>
<dbReference type="RefSeq" id="WP_007551660.1">
    <property type="nucleotide sequence ID" value="NZ_AFPU01000001.1"/>
</dbReference>